<protein>
    <submittedName>
        <fullName evidence="2">Uncharacterized protein</fullName>
    </submittedName>
</protein>
<proteinExistence type="predicted"/>
<reference evidence="2" key="1">
    <citation type="submission" date="2022-01" db="EMBL/GenBank/DDBJ databases">
        <title>Genome Sequence Resource for Two Populations of Ditylenchus destructor, the Migratory Endoparasitic Phytonematode.</title>
        <authorList>
            <person name="Zhang H."/>
            <person name="Lin R."/>
            <person name="Xie B."/>
        </authorList>
    </citation>
    <scope>NUCLEOTIDE SEQUENCE</scope>
    <source>
        <strain evidence="2">BazhouSP</strain>
    </source>
</reference>
<sequence>MEAKTLGSTTVLSARVELNNYNWPVFQHFVRLLTDPFIYINYLRLTPLIHISFMNLLAGAMNLDSSRIRCGKMELYSNRANIEDNVQKFISWSKNHVLCKEFQVSYDSDTNFDKEMLDLFVAGAHFTSAININNCDISNVIVAFLQKFMGLKDSNEPQMVESIQCYGSGRVVEVLNRDYTKFIDKESKYEMKNDITDHVFELITNRIGKKLQITARMINDGKLTFATLLLTATVLLTAGLLDLPGLHLATLAVGCA</sequence>
<dbReference type="EMBL" id="JAKKPZ010000106">
    <property type="protein sequence ID" value="KAI1702058.1"/>
    <property type="molecule type" value="Genomic_DNA"/>
</dbReference>
<keyword evidence="1" id="KW-1133">Transmembrane helix</keyword>
<evidence type="ECO:0000313" key="3">
    <source>
        <dbReference type="Proteomes" id="UP001201812"/>
    </source>
</evidence>
<keyword evidence="1" id="KW-0472">Membrane</keyword>
<dbReference type="AlphaFoldDB" id="A0AAD4MPV1"/>
<accession>A0AAD4MPV1</accession>
<organism evidence="2 3">
    <name type="scientific">Ditylenchus destructor</name>
    <dbReference type="NCBI Taxonomy" id="166010"/>
    <lineage>
        <taxon>Eukaryota</taxon>
        <taxon>Metazoa</taxon>
        <taxon>Ecdysozoa</taxon>
        <taxon>Nematoda</taxon>
        <taxon>Chromadorea</taxon>
        <taxon>Rhabditida</taxon>
        <taxon>Tylenchina</taxon>
        <taxon>Tylenchomorpha</taxon>
        <taxon>Sphaerularioidea</taxon>
        <taxon>Anguinidae</taxon>
        <taxon>Anguininae</taxon>
        <taxon>Ditylenchus</taxon>
    </lineage>
</organism>
<keyword evidence="3" id="KW-1185">Reference proteome</keyword>
<evidence type="ECO:0000256" key="1">
    <source>
        <dbReference type="SAM" id="Phobius"/>
    </source>
</evidence>
<keyword evidence="1" id="KW-0812">Transmembrane</keyword>
<evidence type="ECO:0000313" key="2">
    <source>
        <dbReference type="EMBL" id="KAI1702058.1"/>
    </source>
</evidence>
<feature type="transmembrane region" description="Helical" evidence="1">
    <location>
        <begin position="223"/>
        <end position="241"/>
    </location>
</feature>
<comment type="caution">
    <text evidence="2">The sequence shown here is derived from an EMBL/GenBank/DDBJ whole genome shotgun (WGS) entry which is preliminary data.</text>
</comment>
<name>A0AAD4MPV1_9BILA</name>
<dbReference type="Proteomes" id="UP001201812">
    <property type="component" value="Unassembled WGS sequence"/>
</dbReference>
<gene>
    <name evidence="2" type="ORF">DdX_15744</name>
</gene>
<feature type="transmembrane region" description="Helical" evidence="1">
    <location>
        <begin position="42"/>
        <end position="63"/>
    </location>
</feature>